<gene>
    <name evidence="1" type="ORF">NPIL_645831</name>
</gene>
<reference evidence="1" key="1">
    <citation type="submission" date="2020-08" db="EMBL/GenBank/DDBJ databases">
        <title>Multicomponent nature underlies the extraordinary mechanical properties of spider dragline silk.</title>
        <authorList>
            <person name="Kono N."/>
            <person name="Nakamura H."/>
            <person name="Mori M."/>
            <person name="Yoshida Y."/>
            <person name="Ohtoshi R."/>
            <person name="Malay A.D."/>
            <person name="Moran D.A.P."/>
            <person name="Tomita M."/>
            <person name="Numata K."/>
            <person name="Arakawa K."/>
        </authorList>
    </citation>
    <scope>NUCLEOTIDE SEQUENCE</scope>
</reference>
<evidence type="ECO:0000313" key="1">
    <source>
        <dbReference type="EMBL" id="GFT86608.1"/>
    </source>
</evidence>
<protein>
    <submittedName>
        <fullName evidence="1">Uncharacterized protein</fullName>
    </submittedName>
</protein>
<keyword evidence="2" id="KW-1185">Reference proteome</keyword>
<dbReference type="Proteomes" id="UP000887013">
    <property type="component" value="Unassembled WGS sequence"/>
</dbReference>
<feature type="non-terminal residue" evidence="1">
    <location>
        <position position="19"/>
    </location>
</feature>
<sequence length="19" mass="2147">MENNIVDFYEAGTSTSIQK</sequence>
<dbReference type="EMBL" id="BMAW01024149">
    <property type="protein sequence ID" value="GFT86608.1"/>
    <property type="molecule type" value="Genomic_DNA"/>
</dbReference>
<evidence type="ECO:0000313" key="2">
    <source>
        <dbReference type="Proteomes" id="UP000887013"/>
    </source>
</evidence>
<name>A0A8X6U6L1_NEPPI</name>
<proteinExistence type="predicted"/>
<organism evidence="1 2">
    <name type="scientific">Nephila pilipes</name>
    <name type="common">Giant wood spider</name>
    <name type="synonym">Nephila maculata</name>
    <dbReference type="NCBI Taxonomy" id="299642"/>
    <lineage>
        <taxon>Eukaryota</taxon>
        <taxon>Metazoa</taxon>
        <taxon>Ecdysozoa</taxon>
        <taxon>Arthropoda</taxon>
        <taxon>Chelicerata</taxon>
        <taxon>Arachnida</taxon>
        <taxon>Araneae</taxon>
        <taxon>Araneomorphae</taxon>
        <taxon>Entelegynae</taxon>
        <taxon>Araneoidea</taxon>
        <taxon>Nephilidae</taxon>
        <taxon>Nephila</taxon>
    </lineage>
</organism>
<comment type="caution">
    <text evidence="1">The sequence shown here is derived from an EMBL/GenBank/DDBJ whole genome shotgun (WGS) entry which is preliminary data.</text>
</comment>
<dbReference type="AlphaFoldDB" id="A0A8X6U6L1"/>
<accession>A0A8X6U6L1</accession>